<organism evidence="1 2">
    <name type="scientific">Phormidesmis priestleyi</name>
    <dbReference type="NCBI Taxonomy" id="268141"/>
    <lineage>
        <taxon>Bacteria</taxon>
        <taxon>Bacillati</taxon>
        <taxon>Cyanobacteriota</taxon>
        <taxon>Cyanophyceae</taxon>
        <taxon>Leptolyngbyales</taxon>
        <taxon>Leptolyngbyaceae</taxon>
        <taxon>Phormidesmis</taxon>
    </lineage>
</organism>
<evidence type="ECO:0000313" key="1">
    <source>
        <dbReference type="EMBL" id="PZO60341.1"/>
    </source>
</evidence>
<dbReference type="Proteomes" id="UP000249794">
    <property type="component" value="Unassembled WGS sequence"/>
</dbReference>
<proteinExistence type="predicted"/>
<comment type="caution">
    <text evidence="1">The sequence shown here is derived from an EMBL/GenBank/DDBJ whole genome shotgun (WGS) entry which is preliminary data.</text>
</comment>
<accession>A0A2W4ZNY1</accession>
<protein>
    <submittedName>
        <fullName evidence="1">Uncharacterized protein</fullName>
    </submittedName>
</protein>
<reference evidence="1 2" key="2">
    <citation type="submission" date="2018-06" db="EMBL/GenBank/DDBJ databases">
        <title>Metagenomic assembly of (sub)arctic Cyanobacteria and their associated microbiome from non-axenic cultures.</title>
        <authorList>
            <person name="Baurain D."/>
        </authorList>
    </citation>
    <scope>NUCLEOTIDE SEQUENCE [LARGE SCALE GENOMIC DNA]</scope>
    <source>
        <strain evidence="1">ULC027bin1</strain>
    </source>
</reference>
<reference evidence="2" key="1">
    <citation type="submission" date="2018-04" db="EMBL/GenBank/DDBJ databases">
        <authorList>
            <person name="Cornet L."/>
        </authorList>
    </citation>
    <scope>NUCLEOTIDE SEQUENCE [LARGE SCALE GENOMIC DNA]</scope>
</reference>
<dbReference type="EMBL" id="QBMP01000011">
    <property type="protein sequence ID" value="PZO60341.1"/>
    <property type="molecule type" value="Genomic_DNA"/>
</dbReference>
<evidence type="ECO:0000313" key="2">
    <source>
        <dbReference type="Proteomes" id="UP000249794"/>
    </source>
</evidence>
<dbReference type="AlphaFoldDB" id="A0A2W4ZNY1"/>
<sequence>MDVMGLLKSQIKRIAQLVPGLDSMKLPDNYSDLMLSEILKTRQVKVEFCENTSLNSHCEN</sequence>
<name>A0A2W4ZNY1_9CYAN</name>
<gene>
    <name evidence="1" type="ORF">DCF15_02315</name>
</gene>